<feature type="domain" description="C3H1-type" evidence="11">
    <location>
        <begin position="43"/>
        <end position="70"/>
    </location>
</feature>
<feature type="domain" description="RZ-type" evidence="12">
    <location>
        <begin position="2358"/>
        <end position="2422"/>
    </location>
</feature>
<dbReference type="GO" id="GO:0031380">
    <property type="term" value="C:nuclear RNA-directed RNA polymerase complex"/>
    <property type="evidence" value="ECO:0007669"/>
    <property type="project" value="TreeGrafter"/>
</dbReference>
<dbReference type="SMART" id="SM00356">
    <property type="entry name" value="ZnF_C3H1"/>
    <property type="match status" value="1"/>
</dbReference>
<keyword evidence="4" id="KW-0677">Repeat</keyword>
<dbReference type="SMART" id="SM00438">
    <property type="entry name" value="ZnF_NFX"/>
    <property type="match status" value="5"/>
</dbReference>
<dbReference type="InterPro" id="IPR027417">
    <property type="entry name" value="P-loop_NTPase"/>
</dbReference>
<dbReference type="SUPFAM" id="SSF52540">
    <property type="entry name" value="P-loop containing nucleoside triphosphate hydrolases"/>
    <property type="match status" value="1"/>
</dbReference>
<keyword evidence="3 8" id="KW-0479">Metal-binding</keyword>
<evidence type="ECO:0000259" key="11">
    <source>
        <dbReference type="PROSITE" id="PS50103"/>
    </source>
</evidence>
<dbReference type="Gene3D" id="1.20.120.1350">
    <property type="entry name" value="Pneumovirus matrix protein 2 (M2), zinc-binding domain"/>
    <property type="match status" value="1"/>
</dbReference>
<name>A0A8H3GKX8_9AGAM</name>
<feature type="region of interest" description="Disordered" evidence="10">
    <location>
        <begin position="1"/>
        <end position="44"/>
    </location>
</feature>
<proteinExistence type="predicted"/>
<comment type="subcellular location">
    <subcellularLocation>
        <location evidence="1">Cytoplasm</location>
    </subcellularLocation>
</comment>
<keyword evidence="7" id="KW-0391">Immunity</keyword>
<accession>A0A8H3GKX8</accession>
<dbReference type="Pfam" id="PF13086">
    <property type="entry name" value="AAA_11"/>
    <property type="match status" value="1"/>
</dbReference>
<dbReference type="InterPro" id="IPR000967">
    <property type="entry name" value="Znf_NFX1"/>
</dbReference>
<dbReference type="SUPFAM" id="SSF90229">
    <property type="entry name" value="CCCH zinc finger"/>
    <property type="match status" value="1"/>
</dbReference>
<dbReference type="InterPro" id="IPR036855">
    <property type="entry name" value="Znf_CCCH_sf"/>
</dbReference>
<dbReference type="Pfam" id="PF20173">
    <property type="entry name" value="ZnF_RZ-type"/>
    <property type="match status" value="1"/>
</dbReference>
<dbReference type="GO" id="GO:0002376">
    <property type="term" value="P:immune system process"/>
    <property type="evidence" value="ECO:0007669"/>
    <property type="project" value="UniProtKB-KW"/>
</dbReference>
<dbReference type="Gene3D" id="3.40.50.300">
    <property type="entry name" value="P-loop containing nucleotide triphosphate hydrolases"/>
    <property type="match status" value="3"/>
</dbReference>
<dbReference type="PANTHER" id="PTHR10887">
    <property type="entry name" value="DNA2/NAM7 HELICASE FAMILY"/>
    <property type="match status" value="1"/>
</dbReference>
<dbReference type="GO" id="GO:0008270">
    <property type="term" value="F:zinc ion binding"/>
    <property type="evidence" value="ECO:0007669"/>
    <property type="project" value="UniProtKB-KW"/>
</dbReference>
<reference evidence="13" key="1">
    <citation type="submission" date="2021-01" db="EMBL/GenBank/DDBJ databases">
        <authorList>
            <person name="Kaushik A."/>
        </authorList>
    </citation>
    <scope>NUCLEOTIDE SEQUENCE</scope>
    <source>
        <strain evidence="13">AG6-10EEA</strain>
    </source>
</reference>
<feature type="zinc finger region" description="C3H1-type" evidence="8">
    <location>
        <begin position="43"/>
        <end position="70"/>
    </location>
</feature>
<dbReference type="PROSITE" id="PS51981">
    <property type="entry name" value="ZF_RZ"/>
    <property type="match status" value="1"/>
</dbReference>
<evidence type="ECO:0000256" key="1">
    <source>
        <dbReference type="ARBA" id="ARBA00004496"/>
    </source>
</evidence>
<sequence>MSSKRPGEQPRDRNQVASGSNALASLTSVDNNAPTAGGGGILNRRKKPCRYFQRGDCRDGTRCRFLHAGTKPEGDASIRLPSEPHPVKSNRTSNSRFPGLSNDHFSRVALNQTWGRTSTSLANFVADAFRFKTPDQVYHFLNLLCAASSQNTARWTPKEGQLHLHKLVTGNGIERLADAIRFPKETTRPWSFQRGYIPIFTYLSSEWVVNSTVHGEVNALYGLFHHEFRTIREIVETNMDKFMAARSFKENSTAPQLSGMQVFKAIFVTIYEYLTRLKEAPITNPGICDFTEQMVRWFDEWVVSLGSNPPFQDECTAYGEDKREFMIENLQRDKQRILRLIRRGQTVVIVNNEARESFEPPIDAEPGLIAAFERIFEYDGPGDLCETGPRHDNDHAEIEMIRVAPTSDELLCEADPYLPATFFEAPHFHDPRSIERLLDIQFRLLREELRSPVCAAVQLVVDDLKKSRFGVSVLLPKINTRTGLYVGPANARESVRFLVFTGVTFQSLELNRRGVSASIEFDTPHGKAKSSNPAARAGFWTQLSSKHLMQDGLVALIWRNPNGKVNVYVGTVTSASQDLVRCARRPAGQDRVSIHVSFFDEQANIRIMKSLQTHRGNNDTCVLIEAPVFYEGIRPFLEGLKREPESLPFAEYLKLQSRDELSRMTINPPLYSRAPGFSFELKDLFPPEAGVESLRLTTRDPDSVANVRARLVHSRLDPSQAEAVVDTLTREVALIQGPPGTGKSYTGLELIRVLIKNALFPILLVAFTNHALDHLLLKILDERITKNIIRLGSRSDERLQGYSLDAVQKVQSKTGLGAARKDATRQMKELESQMTALMDSITSYKVPSSLIEEHISDMYPHHHGELFQRVPSWIDAIAPKPSDEEEGWEMAGETPHQEKSIIDFWLKGYDLQFLDGEGPKDVTDEASPQVPSFNPFNILSDFNTTGDEPTASTWQIHLQDFMSEHGLKNVPKVPKTKRSAGALQKDPRVWRMSRAERTALHKTWSIEASDSMKDSRIQEFKALSQSHKNVSKAHKEITAQLKAEILSRSHIVGCTTTGAAKQIPLLSGMGPKVMIVEEAGQVLESHILASLVGSIEHVILIGDPKQLRPNINCYKMATENPRTGYIYKFDRSLMERLSSGGFPMSQINVQRRMRPEISSLIKNTLYPNLQDNERVLTYPNVRGMYKNTYFFSHTHKEAGGGEESVSKHNPFEVDMIHDLVLHLLKQGCYNKPENIVVLAAYLGQILKIRKKLEGIVNIVIDERDAELLEKHAIGQEETATVQQVQLSNQITIRTLDNFQGEEGEVIILSLARNRETPFDEEVPNLEHGKGKSVIGFLRNENRTNVGLSRAKHGLYVFGNAPELAQGSKMWSDVLKELHSKECLGPKLPIACYRHPDYVRWIENPGDIQIASPNGGCDQPCGEVLSCGHICPSLCHADDPNHISTKCQEPCLRLCPRSHPCDRQCWECSKDASNCRFPIIDEQLPCGHVHPPTQCHVINNPEKIKCPIEVVKPLPSCNHDTAMQCHQDPASYECQEQVLKELPKCQHRIIIACFQDPGSLSCQERVEKLLGCGHRIQMSCSQDPTGIVCPQQVERGLACGHHVTVPCHQDMSAYTCQLEVEKQLPNCSHRATMPCHQNPVTFACQEHVTKSLPNCSHRPQLLCHQNVDDYACPESVEKRFGSCGHRKQLTCHQLQDPSTSLCKERVEKEIPTCKHRTMMPCHKDPTRHKCQKRIDKALPFCEHDAWMPCHQNPATYFCSKPCGGTLLCCSGPCSARCGACRKLNPADIGSSARTKHSKHKCSRRMTCGHACNTLCKSGHICSKICKGKCQQSCNHSNCQRKCSTPCKPCEKVCEWKCVHTECTSPCGMACTRLPCDKKCPLTLSCGHSCPSVCGEPCEYQTCKICNEDALDSVVDLLERLRLRDLGDNDALDSMTITLPCRHVFTVKALDSITRIQDFYERDSRGRWTKATMPNAPDTLNRPVCPHCGGGIDSLRYGRVLKYSNHSILQHNVARGLSERLAQAERLLLEARSGLEQAITTTVCSFGTADFPTPSDAVHRNLLQRIDRAVAAKQGLPTGPEIVQNLGTFHGFPPKHTKAWRRAVKEIMEPYLIVCDMTRESDPSVPAYERSLARLYQEALNKPGGSAVPTSEPDQRLLRQLASDIADVQIGHLRPRASDRFVVEAFWVSIEILIMLGLATSKACEAQQQNGLNANAICWESVAEFLLLRASKDAETALGIAEKSKSRNKVVKCRLLVLQAEYEIAAHKCRVAIRNGTLLNRESRDEYFRICTRGIEQVRELQASVPQGYQGRAQQGSAPGAAIIKAEWVRQHFVQPAERILEAWNNLNRSIHVEMPGWRQEEANAERLISWRPIVQEAATSNRKWHTERFYQCPSGHPYTRRECNVALGKMWCPECGTSVGNQR</sequence>
<dbReference type="GO" id="GO:0005737">
    <property type="term" value="C:cytoplasm"/>
    <property type="evidence" value="ECO:0007669"/>
    <property type="project" value="UniProtKB-SubCell"/>
</dbReference>
<keyword evidence="6 8" id="KW-0862">Zinc</keyword>
<dbReference type="GO" id="GO:0031048">
    <property type="term" value="P:regulatory ncRNA-mediated heterochromatin formation"/>
    <property type="evidence" value="ECO:0007669"/>
    <property type="project" value="TreeGrafter"/>
</dbReference>
<dbReference type="InterPro" id="IPR047187">
    <property type="entry name" value="SF1_C_Upf1"/>
</dbReference>
<feature type="compositionally biased region" description="Basic and acidic residues" evidence="10">
    <location>
        <begin position="1"/>
        <end position="14"/>
    </location>
</feature>
<organism evidence="13 14">
    <name type="scientific">Rhizoctonia solani</name>
    <dbReference type="NCBI Taxonomy" id="456999"/>
    <lineage>
        <taxon>Eukaryota</taxon>
        <taxon>Fungi</taxon>
        <taxon>Dikarya</taxon>
        <taxon>Basidiomycota</taxon>
        <taxon>Agaricomycotina</taxon>
        <taxon>Agaricomycetes</taxon>
        <taxon>Cantharellales</taxon>
        <taxon>Ceratobasidiaceae</taxon>
        <taxon>Rhizoctonia</taxon>
    </lineage>
</organism>
<dbReference type="PANTHER" id="PTHR10887:SF341">
    <property type="entry name" value="NFX1-TYPE ZINC FINGER-CONTAINING PROTEIN 1"/>
    <property type="match status" value="1"/>
</dbReference>
<evidence type="ECO:0000256" key="10">
    <source>
        <dbReference type="SAM" id="MobiDB-lite"/>
    </source>
</evidence>
<evidence type="ECO:0000256" key="2">
    <source>
        <dbReference type="ARBA" id="ARBA00022490"/>
    </source>
</evidence>
<dbReference type="Proteomes" id="UP000663853">
    <property type="component" value="Unassembled WGS sequence"/>
</dbReference>
<evidence type="ECO:0008006" key="15">
    <source>
        <dbReference type="Google" id="ProtNLM"/>
    </source>
</evidence>
<dbReference type="CDD" id="cd06008">
    <property type="entry name" value="NF-X1-zinc-finger"/>
    <property type="match status" value="1"/>
</dbReference>
<evidence type="ECO:0000313" key="13">
    <source>
        <dbReference type="EMBL" id="CAE6459349.1"/>
    </source>
</evidence>
<dbReference type="EMBL" id="CAJMXA010001369">
    <property type="protein sequence ID" value="CAE6459349.1"/>
    <property type="molecule type" value="Genomic_DNA"/>
</dbReference>
<keyword evidence="9" id="KW-0175">Coiled coil</keyword>
<protein>
    <recommendedName>
        <fullName evidence="15">NFX1-type zinc finger-containing protein 1</fullName>
    </recommendedName>
</protein>
<evidence type="ECO:0000313" key="14">
    <source>
        <dbReference type="Proteomes" id="UP000663853"/>
    </source>
</evidence>
<dbReference type="InterPro" id="IPR041679">
    <property type="entry name" value="DNA2/NAM7-like_C"/>
</dbReference>
<dbReference type="InterPro" id="IPR046439">
    <property type="entry name" value="ZF_RZ_dom"/>
</dbReference>
<evidence type="ECO:0000256" key="7">
    <source>
        <dbReference type="ARBA" id="ARBA00022859"/>
    </source>
</evidence>
<comment type="caution">
    <text evidence="13">The sequence shown here is derived from an EMBL/GenBank/DDBJ whole genome shotgun (WGS) entry which is preliminary data.</text>
</comment>
<dbReference type="GO" id="GO:0004386">
    <property type="term" value="F:helicase activity"/>
    <property type="evidence" value="ECO:0007669"/>
    <property type="project" value="InterPro"/>
</dbReference>
<dbReference type="PROSITE" id="PS50103">
    <property type="entry name" value="ZF_C3H1"/>
    <property type="match status" value="1"/>
</dbReference>
<dbReference type="InterPro" id="IPR000571">
    <property type="entry name" value="Znf_CCCH"/>
</dbReference>
<evidence type="ECO:0000256" key="4">
    <source>
        <dbReference type="ARBA" id="ARBA00022737"/>
    </source>
</evidence>
<evidence type="ECO:0000256" key="3">
    <source>
        <dbReference type="ARBA" id="ARBA00022723"/>
    </source>
</evidence>
<dbReference type="CDD" id="cd18808">
    <property type="entry name" value="SF1_C_Upf1"/>
    <property type="match status" value="1"/>
</dbReference>
<feature type="region of interest" description="Disordered" evidence="10">
    <location>
        <begin position="72"/>
        <end position="98"/>
    </location>
</feature>
<dbReference type="InterPro" id="IPR045055">
    <property type="entry name" value="DNA2/NAM7-like"/>
</dbReference>
<gene>
    <name evidence="13" type="ORF">RDB_LOCUS60084</name>
</gene>
<dbReference type="Pfam" id="PF13087">
    <property type="entry name" value="AAA_12"/>
    <property type="match status" value="1"/>
</dbReference>
<keyword evidence="5 8" id="KW-0863">Zinc-finger</keyword>
<feature type="coiled-coil region" evidence="9">
    <location>
        <begin position="813"/>
        <end position="840"/>
    </location>
</feature>
<evidence type="ECO:0000256" key="5">
    <source>
        <dbReference type="ARBA" id="ARBA00022771"/>
    </source>
</evidence>
<evidence type="ECO:0000259" key="12">
    <source>
        <dbReference type="PROSITE" id="PS51981"/>
    </source>
</evidence>
<evidence type="ECO:0000256" key="6">
    <source>
        <dbReference type="ARBA" id="ARBA00022833"/>
    </source>
</evidence>
<keyword evidence="2" id="KW-0963">Cytoplasm</keyword>
<dbReference type="InterPro" id="IPR041677">
    <property type="entry name" value="DNA2/NAM7_AAA_11"/>
</dbReference>
<feature type="compositionally biased region" description="Polar residues" evidence="10">
    <location>
        <begin position="15"/>
        <end position="34"/>
    </location>
</feature>
<evidence type="ECO:0000256" key="9">
    <source>
        <dbReference type="SAM" id="Coils"/>
    </source>
</evidence>
<evidence type="ECO:0000256" key="8">
    <source>
        <dbReference type="PROSITE-ProRule" id="PRU00723"/>
    </source>
</evidence>